<gene>
    <name evidence="1" type="ORF">C1I91_25550</name>
</gene>
<dbReference type="InterPro" id="IPR011050">
    <property type="entry name" value="Pectin_lyase_fold/virulence"/>
</dbReference>
<dbReference type="KEGG" id="cmah:C1I91_25550"/>
<dbReference type="RefSeq" id="WP_128215440.1">
    <property type="nucleotide sequence ID" value="NZ_CP025746.1"/>
</dbReference>
<sequence>MKFIKGRIIVFMAIVFFIIIAFCSEGNILINEVGNESIFNNSRESSELSELKNLEDPSVGLKLSGLKMKDKATDKSNIIDVTDFGVVGDGVANDTPHIQAALDYCESLGGGKVIFPANKVLRISKAGYRSIWTWNTKIKYKRAYALLIPSNTVIDFNGCTLLADKSNNDTINIIENKNASIDLQKDNNIEIRNVILNQNVNIDKFNGNDLDSCAACLQNVDGLVLDNVEILNSYSYGLRIIKAINVELKNKVHIKNCIGCNMRIGWDIFTVEHVFINQLICENSSNRLYNKEHRYTPGNTLYINSGINIYFGEYKQLTNDPKAYVGSVNISNNAENIYFNNILSYDTGFKIQDYTTDGKGQPTNININNLITEGIKSTPIFYLMGDKVKIRKMSCKNLGAFWVNNGKYTELGYVYLDNCFFVVKGALPKKLLVYNLNMLNSHAAFQANGGSDTVFINQANVKWDTGVYKDSYLKLLDIQCEFMKINTITYKLDGSFANGSQKGDVLSRSSSNKVLSVGHVINLNISNK</sequence>
<proteinExistence type="predicted"/>
<reference evidence="1 2" key="1">
    <citation type="submission" date="2018-01" db="EMBL/GenBank/DDBJ databases">
        <title>Genome Sequencing and Assembly of Anaerobacter polyendosporus strain CT4.</title>
        <authorList>
            <person name="Tachaapaikoon C."/>
            <person name="Sutheeworapong S."/>
            <person name="Jenjaroenpun P."/>
            <person name="Wongsurawat T."/>
            <person name="Nookeaw I."/>
            <person name="Cheawchanlertfa P."/>
            <person name="Kosugi A."/>
            <person name="Cheevadhanarak S."/>
            <person name="Ratanakhanokchai K."/>
        </authorList>
    </citation>
    <scope>NUCLEOTIDE SEQUENCE [LARGE SCALE GENOMIC DNA]</scope>
    <source>
        <strain evidence="1 2">CT4</strain>
    </source>
</reference>
<evidence type="ECO:0000313" key="2">
    <source>
        <dbReference type="Proteomes" id="UP000286268"/>
    </source>
</evidence>
<dbReference type="Proteomes" id="UP000286268">
    <property type="component" value="Chromosome"/>
</dbReference>
<evidence type="ECO:0008006" key="3">
    <source>
        <dbReference type="Google" id="ProtNLM"/>
    </source>
</evidence>
<accession>A0A3R5TJ59</accession>
<dbReference type="InterPro" id="IPR012334">
    <property type="entry name" value="Pectin_lyas_fold"/>
</dbReference>
<dbReference type="SUPFAM" id="SSF51126">
    <property type="entry name" value="Pectin lyase-like"/>
    <property type="match status" value="1"/>
</dbReference>
<dbReference type="OrthoDB" id="9795222at2"/>
<keyword evidence="2" id="KW-1185">Reference proteome</keyword>
<protein>
    <recommendedName>
        <fullName evidence="3">Pectate lyase superfamily protein domain-containing protein</fullName>
    </recommendedName>
</protein>
<dbReference type="EMBL" id="CP025746">
    <property type="protein sequence ID" value="QAA34728.1"/>
    <property type="molecule type" value="Genomic_DNA"/>
</dbReference>
<evidence type="ECO:0000313" key="1">
    <source>
        <dbReference type="EMBL" id="QAA34728.1"/>
    </source>
</evidence>
<dbReference type="AlphaFoldDB" id="A0A3R5TJ59"/>
<name>A0A3R5TJ59_9CLOT</name>
<organism evidence="1 2">
    <name type="scientific">Clostridium manihotivorum</name>
    <dbReference type="NCBI Taxonomy" id="2320868"/>
    <lineage>
        <taxon>Bacteria</taxon>
        <taxon>Bacillati</taxon>
        <taxon>Bacillota</taxon>
        <taxon>Clostridia</taxon>
        <taxon>Eubacteriales</taxon>
        <taxon>Clostridiaceae</taxon>
        <taxon>Clostridium</taxon>
    </lineage>
</organism>
<dbReference type="Gene3D" id="2.160.20.10">
    <property type="entry name" value="Single-stranded right-handed beta-helix, Pectin lyase-like"/>
    <property type="match status" value="1"/>
</dbReference>